<sequence>MTANKNFKRRVRARAAKTGQSYTTALRHFRQAPAGDLMAEPKQLRLAVAQTILREDPRDSAGLRDSGRDIRRLMREAHEAGAALVHFPEGVTCSPHKRVMSVEGPDKVGPADWNRFEWNVLRQELAAIAEAARELRLWTVLGSVHRLTPPHRPHNSLYVISDRGEVVTRYDERMLSNTKVTHMYTPGSAPVTFGIDGLRFGLLLGMEVHFPELFIEYERLDVDCVLFSTAGPGRQTDDGSFATQAQAHAATNSYWVSYAGPAQDAVSGAPSGVISPAGRWVARCIEDGKPSMTIVDLDSGPRNFARLCRRTARSGVYDPHFVQDDHRSDDRRVF</sequence>
<dbReference type="OrthoDB" id="9811121at2"/>
<dbReference type="InterPro" id="IPR003010">
    <property type="entry name" value="C-N_Hydrolase"/>
</dbReference>
<keyword evidence="1 3" id="KW-0378">Hydrolase</keyword>
<evidence type="ECO:0000313" key="4">
    <source>
        <dbReference type="Proteomes" id="UP000286716"/>
    </source>
</evidence>
<protein>
    <submittedName>
        <fullName evidence="3">Carbon-nitrogen hydrolase family protein</fullName>
    </submittedName>
</protein>
<evidence type="ECO:0000259" key="2">
    <source>
        <dbReference type="PROSITE" id="PS50263"/>
    </source>
</evidence>
<proteinExistence type="predicted"/>
<dbReference type="PANTHER" id="PTHR43674">
    <property type="entry name" value="NITRILASE C965.09-RELATED"/>
    <property type="match status" value="1"/>
</dbReference>
<dbReference type="InterPro" id="IPR050345">
    <property type="entry name" value="Aliph_Amidase/BUP"/>
</dbReference>
<evidence type="ECO:0000313" key="3">
    <source>
        <dbReference type="EMBL" id="RSM50807.1"/>
    </source>
</evidence>
<dbReference type="EMBL" id="QHHU01000001">
    <property type="protein sequence ID" value="RSM50807.1"/>
    <property type="molecule type" value="Genomic_DNA"/>
</dbReference>
<feature type="domain" description="CN hydrolase" evidence="2">
    <location>
        <begin position="44"/>
        <end position="299"/>
    </location>
</feature>
<dbReference type="Proteomes" id="UP000286716">
    <property type="component" value="Unassembled WGS sequence"/>
</dbReference>
<dbReference type="Pfam" id="PF00795">
    <property type="entry name" value="CN_hydrolase"/>
    <property type="match status" value="1"/>
</dbReference>
<reference evidence="3 4" key="1">
    <citation type="submission" date="2018-05" db="EMBL/GenBank/DDBJ databases">
        <title>Evolution of GPA BGCs.</title>
        <authorList>
            <person name="Waglechner N."/>
            <person name="Wright G.D."/>
        </authorList>
    </citation>
    <scope>NUCLEOTIDE SEQUENCE [LARGE SCALE GENOMIC DNA]</scope>
    <source>
        <strain evidence="3 4">DSM 5908</strain>
    </source>
</reference>
<dbReference type="CDD" id="cd07197">
    <property type="entry name" value="nitrilase"/>
    <property type="match status" value="1"/>
</dbReference>
<dbReference type="AlphaFoldDB" id="A0A428X6B4"/>
<dbReference type="GO" id="GO:0016811">
    <property type="term" value="F:hydrolase activity, acting on carbon-nitrogen (but not peptide) bonds, in linear amides"/>
    <property type="evidence" value="ECO:0007669"/>
    <property type="project" value="TreeGrafter"/>
</dbReference>
<evidence type="ECO:0000256" key="1">
    <source>
        <dbReference type="ARBA" id="ARBA00022801"/>
    </source>
</evidence>
<comment type="caution">
    <text evidence="3">The sequence shown here is derived from an EMBL/GenBank/DDBJ whole genome shotgun (WGS) entry which is preliminary data.</text>
</comment>
<gene>
    <name evidence="3" type="ORF">DMA12_01275</name>
</gene>
<accession>A0A428X6B4</accession>
<dbReference type="PANTHER" id="PTHR43674:SF16">
    <property type="entry name" value="CARBON-NITROGEN FAMILY, PUTATIVE (AFU_ORTHOLOGUE AFUA_5G02350)-RELATED"/>
    <property type="match status" value="1"/>
</dbReference>
<organism evidence="3 4">
    <name type="scientific">Amycolatopsis balhimycina DSM 5908</name>
    <dbReference type="NCBI Taxonomy" id="1081091"/>
    <lineage>
        <taxon>Bacteria</taxon>
        <taxon>Bacillati</taxon>
        <taxon>Actinomycetota</taxon>
        <taxon>Actinomycetes</taxon>
        <taxon>Pseudonocardiales</taxon>
        <taxon>Pseudonocardiaceae</taxon>
        <taxon>Amycolatopsis</taxon>
    </lineage>
</organism>
<name>A0A428X6B4_AMYBA</name>
<dbReference type="SUPFAM" id="SSF56317">
    <property type="entry name" value="Carbon-nitrogen hydrolase"/>
    <property type="match status" value="1"/>
</dbReference>
<dbReference type="Gene3D" id="3.60.110.10">
    <property type="entry name" value="Carbon-nitrogen hydrolase"/>
    <property type="match status" value="1"/>
</dbReference>
<dbReference type="PROSITE" id="PS50263">
    <property type="entry name" value="CN_HYDROLASE"/>
    <property type="match status" value="1"/>
</dbReference>
<dbReference type="InterPro" id="IPR036526">
    <property type="entry name" value="C-N_Hydrolase_sf"/>
</dbReference>
<keyword evidence="4" id="KW-1185">Reference proteome</keyword>